<dbReference type="Proteomes" id="UP000250572">
    <property type="component" value="Unassembled WGS sequence"/>
</dbReference>
<evidence type="ECO:0000256" key="5">
    <source>
        <dbReference type="ARBA" id="ARBA00022692"/>
    </source>
</evidence>
<proteinExistence type="inferred from homology"/>
<evidence type="ECO:0000313" key="16">
    <source>
        <dbReference type="Proteomes" id="UP000250572"/>
    </source>
</evidence>
<dbReference type="Gene3D" id="3.90.1480.20">
    <property type="entry name" value="Glycosyl transferase family 29"/>
    <property type="match status" value="1"/>
</dbReference>
<comment type="caution">
    <text evidence="15">The sequence shown here is derived from an EMBL/GenBank/DDBJ whole genome shotgun (WGS) entry which is preliminary data.</text>
</comment>
<evidence type="ECO:0000256" key="10">
    <source>
        <dbReference type="ARBA" id="ARBA00023098"/>
    </source>
</evidence>
<dbReference type="Pfam" id="PF00777">
    <property type="entry name" value="Glyco_transf_29"/>
    <property type="match status" value="1"/>
</dbReference>
<gene>
    <name evidence="15" type="ORF">CCH79_00009688</name>
</gene>
<evidence type="ECO:0000256" key="4">
    <source>
        <dbReference type="ARBA" id="ARBA00022679"/>
    </source>
</evidence>
<evidence type="ECO:0000256" key="7">
    <source>
        <dbReference type="ARBA" id="ARBA00022981"/>
    </source>
</evidence>
<dbReference type="GO" id="GO:0000139">
    <property type="term" value="C:Golgi membrane"/>
    <property type="evidence" value="ECO:0007669"/>
    <property type="project" value="UniProtKB-SubCell"/>
</dbReference>
<comment type="catalytic activity">
    <reaction evidence="14">
        <text>a ganglioside GM1b (d18:1(4E)) + CMP-N-acetyl-beta-neuraminate = a ganglioside GD1alpha (d18:1(4E)) + CMP + H(+)</text>
        <dbReference type="Rhea" id="RHEA:41968"/>
        <dbReference type="ChEBI" id="CHEBI:15378"/>
        <dbReference type="ChEBI" id="CHEBI:57812"/>
        <dbReference type="ChEBI" id="CHEBI:60377"/>
        <dbReference type="ChEBI" id="CHEBI:78568"/>
        <dbReference type="ChEBI" id="CHEBI:78569"/>
    </reaction>
    <physiologicalReaction direction="left-to-right" evidence="14">
        <dbReference type="Rhea" id="RHEA:41969"/>
    </physiologicalReaction>
</comment>
<evidence type="ECO:0000256" key="13">
    <source>
        <dbReference type="ARBA" id="ARBA00023180"/>
    </source>
</evidence>
<evidence type="ECO:0000313" key="15">
    <source>
        <dbReference type="EMBL" id="PWA30018.1"/>
    </source>
</evidence>
<evidence type="ECO:0000256" key="9">
    <source>
        <dbReference type="ARBA" id="ARBA00023034"/>
    </source>
</evidence>
<name>A0A315WE52_GAMAF</name>
<dbReference type="PANTHER" id="PTHR45906">
    <property type="entry name" value="ALPHA-N-ACETYL-NEURAMINYL-2,3-BETA-GALACTOSYL-1, 3-N-ACETYL-GALACTOSAMINIDE ALPHA-2,6-SIALYLTRANSFERASE-LIKE"/>
    <property type="match status" value="1"/>
</dbReference>
<comment type="similarity">
    <text evidence="2">Belongs to the glycosyltransferase 29 family.</text>
</comment>
<dbReference type="GO" id="GO:0001574">
    <property type="term" value="P:ganglioside biosynthetic process"/>
    <property type="evidence" value="ECO:0007669"/>
    <property type="project" value="TreeGrafter"/>
</dbReference>
<keyword evidence="13" id="KW-0325">Glycoprotein</keyword>
<evidence type="ECO:0000256" key="3">
    <source>
        <dbReference type="ARBA" id="ARBA00022676"/>
    </source>
</evidence>
<keyword evidence="7" id="KW-0730">Sialic acid</keyword>
<accession>A0A315WE52</accession>
<dbReference type="GO" id="GO:0009311">
    <property type="term" value="P:oligosaccharide metabolic process"/>
    <property type="evidence" value="ECO:0007669"/>
    <property type="project" value="TreeGrafter"/>
</dbReference>
<evidence type="ECO:0000256" key="2">
    <source>
        <dbReference type="ARBA" id="ARBA00006003"/>
    </source>
</evidence>
<evidence type="ECO:0000256" key="6">
    <source>
        <dbReference type="ARBA" id="ARBA00022968"/>
    </source>
</evidence>
<keyword evidence="9" id="KW-0333">Golgi apparatus</keyword>
<reference evidence="15 16" key="1">
    <citation type="journal article" date="2018" name="G3 (Bethesda)">
        <title>A High-Quality Reference Genome for the Invasive Mosquitofish Gambusia affinis Using a Chicago Library.</title>
        <authorList>
            <person name="Hoffberg S.L."/>
            <person name="Troendle N.J."/>
            <person name="Glenn T.C."/>
            <person name="Mahmud O."/>
            <person name="Louha S."/>
            <person name="Chalopin D."/>
            <person name="Bennetzen J.L."/>
            <person name="Mauricio R."/>
        </authorList>
    </citation>
    <scope>NUCLEOTIDE SEQUENCE [LARGE SCALE GENOMIC DNA]</scope>
    <source>
        <strain evidence="15">NE01/NJP1002.9</strain>
        <tissue evidence="15">Muscle</tissue>
    </source>
</reference>
<keyword evidence="4" id="KW-0808">Transferase</keyword>
<evidence type="ECO:0000256" key="12">
    <source>
        <dbReference type="ARBA" id="ARBA00023157"/>
    </source>
</evidence>
<organism evidence="15 16">
    <name type="scientific">Gambusia affinis</name>
    <name type="common">Western mosquitofish</name>
    <name type="synonym">Heterandria affinis</name>
    <dbReference type="NCBI Taxonomy" id="33528"/>
    <lineage>
        <taxon>Eukaryota</taxon>
        <taxon>Metazoa</taxon>
        <taxon>Chordata</taxon>
        <taxon>Craniata</taxon>
        <taxon>Vertebrata</taxon>
        <taxon>Euteleostomi</taxon>
        <taxon>Actinopterygii</taxon>
        <taxon>Neopterygii</taxon>
        <taxon>Teleostei</taxon>
        <taxon>Neoteleostei</taxon>
        <taxon>Acanthomorphata</taxon>
        <taxon>Ovalentaria</taxon>
        <taxon>Atherinomorphae</taxon>
        <taxon>Cyprinodontiformes</taxon>
        <taxon>Poeciliidae</taxon>
        <taxon>Poeciliinae</taxon>
        <taxon>Gambusia</taxon>
    </lineage>
</organism>
<keyword evidence="11" id="KW-0472">Membrane</keyword>
<keyword evidence="10" id="KW-0443">Lipid metabolism</keyword>
<keyword evidence="16" id="KW-1185">Reference proteome</keyword>
<dbReference type="STRING" id="33528.ENSGAFP00000031118"/>
<dbReference type="EMBL" id="NHOQ01000466">
    <property type="protein sequence ID" value="PWA30018.1"/>
    <property type="molecule type" value="Genomic_DNA"/>
</dbReference>
<keyword evidence="3" id="KW-0328">Glycosyltransferase</keyword>
<dbReference type="InterPro" id="IPR038578">
    <property type="entry name" value="GT29-like_sf"/>
</dbReference>
<dbReference type="GO" id="GO:0001665">
    <property type="term" value="F:alpha-N-acetylgalactosaminide alpha-2,6-sialyltransferase activity"/>
    <property type="evidence" value="ECO:0007669"/>
    <property type="project" value="TreeGrafter"/>
</dbReference>
<dbReference type="PANTHER" id="PTHR45906:SF5">
    <property type="entry name" value="ALPHA-N-ACETYLGALACTOSAMINIDE ALPHA-2,6-SIALYLTRANSFERASE 5"/>
    <property type="match status" value="1"/>
</dbReference>
<comment type="subcellular location">
    <subcellularLocation>
        <location evidence="1">Golgi apparatus membrane</location>
        <topology evidence="1">Single-pass type II membrane protein</topology>
    </subcellularLocation>
</comment>
<dbReference type="InterPro" id="IPR001675">
    <property type="entry name" value="Glyco_trans_29"/>
</dbReference>
<evidence type="ECO:0000256" key="1">
    <source>
        <dbReference type="ARBA" id="ARBA00004323"/>
    </source>
</evidence>
<keyword evidence="12" id="KW-1015">Disulfide bond</keyword>
<keyword evidence="5" id="KW-0812">Transmembrane</keyword>
<evidence type="ECO:0000256" key="11">
    <source>
        <dbReference type="ARBA" id="ARBA00023136"/>
    </source>
</evidence>
<keyword evidence="8" id="KW-1133">Transmembrane helix</keyword>
<protein>
    <submittedName>
        <fullName evidence="15">Uncharacterized protein</fullName>
    </submittedName>
</protein>
<sequence>MLSLRRCSPPDSVGVGRFPHTGEFVTTFEKQQRMPCTIVHFLLPGAVSGPLGIQTAPEFSSTETCSDDGSESRLHGCAWLRLQLGLKDSNQSIKNIQSVSNRSEMCSSSVCRKISNSWLSTGWFTMTIALELCDRINVFGMVAPDFCREPQHQSVPYHYYEPRGPDECAMYISHERGKRGSHHRFITEKRAFANWARTFDIHFFQPDWSPPPLPDNRTLPGTAAAAAAMVLQNTRVKLRRCASRMTDRRGTVAGMFSLTGSLLLALHTMFSHQLGKKD</sequence>
<evidence type="ECO:0000256" key="8">
    <source>
        <dbReference type="ARBA" id="ARBA00022989"/>
    </source>
</evidence>
<keyword evidence="6" id="KW-0735">Signal-anchor</keyword>
<dbReference type="AlphaFoldDB" id="A0A315WE52"/>
<evidence type="ECO:0000256" key="14">
    <source>
        <dbReference type="ARBA" id="ARBA00043744"/>
    </source>
</evidence>